<dbReference type="Gene3D" id="2.60.300.12">
    <property type="entry name" value="HesB-like domain"/>
    <property type="match status" value="1"/>
</dbReference>
<dbReference type="SUPFAM" id="SSF89360">
    <property type="entry name" value="HesB-like domain"/>
    <property type="match status" value="1"/>
</dbReference>
<evidence type="ECO:0000313" key="3">
    <source>
        <dbReference type="Proteomes" id="UP000186868"/>
    </source>
</evidence>
<dbReference type="GO" id="GO:0051539">
    <property type="term" value="F:4 iron, 4 sulfur cluster binding"/>
    <property type="evidence" value="ECO:0007669"/>
    <property type="project" value="TreeGrafter"/>
</dbReference>
<proteinExistence type="predicted"/>
<comment type="caution">
    <text evidence="2">The sequence shown here is derived from an EMBL/GenBank/DDBJ whole genome shotgun (WGS) entry which is preliminary data.</text>
</comment>
<dbReference type="InterPro" id="IPR016092">
    <property type="entry name" value="ATAP"/>
</dbReference>
<keyword evidence="3" id="KW-1185">Reference proteome</keyword>
<dbReference type="AlphaFoldDB" id="A0A1U7HLP1"/>
<dbReference type="InterPro" id="IPR000361">
    <property type="entry name" value="ATAP_core_dom"/>
</dbReference>
<dbReference type="InterPro" id="IPR035903">
    <property type="entry name" value="HesB-like_dom_sf"/>
</dbReference>
<dbReference type="Pfam" id="PF01521">
    <property type="entry name" value="Fe-S_biosyn"/>
    <property type="match status" value="1"/>
</dbReference>
<dbReference type="PANTHER" id="PTHR43011">
    <property type="entry name" value="IRON-SULFUR CLUSTER ASSEMBLY 2 HOMOLOG, MITOCHONDRIAL"/>
    <property type="match status" value="1"/>
</dbReference>
<dbReference type="PROSITE" id="PS01152">
    <property type="entry name" value="HESB"/>
    <property type="match status" value="1"/>
</dbReference>
<dbReference type="GO" id="GO:0005506">
    <property type="term" value="F:iron ion binding"/>
    <property type="evidence" value="ECO:0007669"/>
    <property type="project" value="TreeGrafter"/>
</dbReference>
<accession>A0A1U7HLP1</accession>
<evidence type="ECO:0000313" key="2">
    <source>
        <dbReference type="EMBL" id="OKH24458.1"/>
    </source>
</evidence>
<dbReference type="OrthoDB" id="9801228at2"/>
<protein>
    <submittedName>
        <fullName evidence="2">Fe-S cluster assembly protein HesB</fullName>
    </submittedName>
</protein>
<dbReference type="EMBL" id="MRCB01000006">
    <property type="protein sequence ID" value="OKH24458.1"/>
    <property type="molecule type" value="Genomic_DNA"/>
</dbReference>
<evidence type="ECO:0000259" key="1">
    <source>
        <dbReference type="Pfam" id="PF01521"/>
    </source>
</evidence>
<organism evidence="2 3">
    <name type="scientific">Hydrococcus rivularis NIES-593</name>
    <dbReference type="NCBI Taxonomy" id="1921803"/>
    <lineage>
        <taxon>Bacteria</taxon>
        <taxon>Bacillati</taxon>
        <taxon>Cyanobacteriota</taxon>
        <taxon>Cyanophyceae</taxon>
        <taxon>Pleurocapsales</taxon>
        <taxon>Hydrococcaceae</taxon>
        <taxon>Hydrococcus</taxon>
    </lineage>
</organism>
<dbReference type="PANTHER" id="PTHR43011:SF1">
    <property type="entry name" value="IRON-SULFUR CLUSTER ASSEMBLY 2 HOMOLOG, MITOCHONDRIAL"/>
    <property type="match status" value="1"/>
</dbReference>
<reference evidence="2 3" key="1">
    <citation type="submission" date="2016-11" db="EMBL/GenBank/DDBJ databases">
        <title>Draft Genome Sequences of Nine Cyanobacterial Strains from Diverse Habitats.</title>
        <authorList>
            <person name="Zhu T."/>
            <person name="Hou S."/>
            <person name="Lu X."/>
            <person name="Hess W.R."/>
        </authorList>
    </citation>
    <scope>NUCLEOTIDE SEQUENCE [LARGE SCALE GENOMIC DNA]</scope>
    <source>
        <strain evidence="2 3">NIES-593</strain>
    </source>
</reference>
<dbReference type="STRING" id="1921803.NIES593_07205"/>
<dbReference type="InterPro" id="IPR017870">
    <property type="entry name" value="FeS_cluster_insertion_CS"/>
</dbReference>
<dbReference type="NCBIfam" id="TIGR00049">
    <property type="entry name" value="iron-sulfur cluster assembly accessory protein"/>
    <property type="match status" value="1"/>
</dbReference>
<feature type="domain" description="Core" evidence="1">
    <location>
        <begin position="1"/>
        <end position="106"/>
    </location>
</feature>
<dbReference type="GO" id="GO:0016226">
    <property type="term" value="P:iron-sulfur cluster assembly"/>
    <property type="evidence" value="ECO:0007669"/>
    <property type="project" value="InterPro"/>
</dbReference>
<gene>
    <name evidence="2" type="ORF">NIES593_07205</name>
</gene>
<dbReference type="Proteomes" id="UP000186868">
    <property type="component" value="Unassembled WGS sequence"/>
</dbReference>
<dbReference type="RefSeq" id="WP_073598940.1">
    <property type="nucleotide sequence ID" value="NZ_MRCB01000006.1"/>
</dbReference>
<name>A0A1U7HLP1_9CYAN</name>
<sequence length="121" mass="12902">MTIILTEKAAFRLRTFIKGSASATSETGIRVGVKDGGCSGYEYALDIADKPNPDDLVFKQDNIPIYIDPKSEPLVKGVVIDFVESLTQSGFQFINPNATDTCGCGKSFSVGDCTPDAIPCS</sequence>
<dbReference type="GO" id="GO:0051537">
    <property type="term" value="F:2 iron, 2 sulfur cluster binding"/>
    <property type="evidence" value="ECO:0007669"/>
    <property type="project" value="TreeGrafter"/>
</dbReference>